<dbReference type="AlphaFoldDB" id="A0AA88QNW5"/>
<comment type="caution">
    <text evidence="3">The sequence shown here is derived from an EMBL/GenBank/DDBJ whole genome shotgun (WGS) entry which is preliminary data.</text>
</comment>
<dbReference type="EMBL" id="JAVXUO010002413">
    <property type="protein sequence ID" value="KAK2973473.1"/>
    <property type="molecule type" value="Genomic_DNA"/>
</dbReference>
<dbReference type="Proteomes" id="UP001187471">
    <property type="component" value="Unassembled WGS sequence"/>
</dbReference>
<evidence type="ECO:0000256" key="1">
    <source>
        <dbReference type="SAM" id="MobiDB-lite"/>
    </source>
</evidence>
<dbReference type="Pfam" id="PF07727">
    <property type="entry name" value="RVT_2"/>
    <property type="match status" value="1"/>
</dbReference>
<protein>
    <recommendedName>
        <fullName evidence="2">Reverse transcriptase Ty1/copia-type domain-containing protein</fullName>
    </recommendedName>
</protein>
<feature type="region of interest" description="Disordered" evidence="1">
    <location>
        <begin position="1"/>
        <end position="39"/>
    </location>
</feature>
<organism evidence="3 4">
    <name type="scientific">Escallonia rubra</name>
    <dbReference type="NCBI Taxonomy" id="112253"/>
    <lineage>
        <taxon>Eukaryota</taxon>
        <taxon>Viridiplantae</taxon>
        <taxon>Streptophyta</taxon>
        <taxon>Embryophyta</taxon>
        <taxon>Tracheophyta</taxon>
        <taxon>Spermatophyta</taxon>
        <taxon>Magnoliopsida</taxon>
        <taxon>eudicotyledons</taxon>
        <taxon>Gunneridae</taxon>
        <taxon>Pentapetalae</taxon>
        <taxon>asterids</taxon>
        <taxon>campanulids</taxon>
        <taxon>Escalloniales</taxon>
        <taxon>Escalloniaceae</taxon>
        <taxon>Escallonia</taxon>
    </lineage>
</organism>
<feature type="domain" description="Reverse transcriptase Ty1/copia-type" evidence="2">
    <location>
        <begin position="45"/>
        <end position="108"/>
    </location>
</feature>
<sequence length="112" mass="12413">MFTSAPPPKPTLDDLIAPLASGPDSSSTLESRSPPPHTPVIHISSGCNLVYKIKTHVDGMIVCYKAQFIAKGYKQEYNIDYEETFAPVARLTSIRDLIAVASTQDWSLFRWT</sequence>
<gene>
    <name evidence="3" type="ORF">RJ640_009971</name>
</gene>
<accession>A0AA88QNW5</accession>
<feature type="compositionally biased region" description="Pro residues" evidence="1">
    <location>
        <begin position="1"/>
        <end position="10"/>
    </location>
</feature>
<evidence type="ECO:0000313" key="4">
    <source>
        <dbReference type="Proteomes" id="UP001187471"/>
    </source>
</evidence>
<reference evidence="3" key="1">
    <citation type="submission" date="2022-12" db="EMBL/GenBank/DDBJ databases">
        <title>Draft genome assemblies for two species of Escallonia (Escalloniales).</title>
        <authorList>
            <person name="Chanderbali A."/>
            <person name="Dervinis C."/>
            <person name="Anghel I."/>
            <person name="Soltis D."/>
            <person name="Soltis P."/>
            <person name="Zapata F."/>
        </authorList>
    </citation>
    <scope>NUCLEOTIDE SEQUENCE</scope>
    <source>
        <strain evidence="3">UCBG92.1500</strain>
        <tissue evidence="3">Leaf</tissue>
    </source>
</reference>
<evidence type="ECO:0000313" key="3">
    <source>
        <dbReference type="EMBL" id="KAK2973473.1"/>
    </source>
</evidence>
<keyword evidence="4" id="KW-1185">Reference proteome</keyword>
<proteinExistence type="predicted"/>
<evidence type="ECO:0000259" key="2">
    <source>
        <dbReference type="Pfam" id="PF07727"/>
    </source>
</evidence>
<dbReference type="InterPro" id="IPR013103">
    <property type="entry name" value="RVT_2"/>
</dbReference>
<name>A0AA88QNW5_9ASTE</name>